<dbReference type="InterPro" id="IPR050300">
    <property type="entry name" value="GDXG_lipolytic_enzyme"/>
</dbReference>
<dbReference type="InterPro" id="IPR049492">
    <property type="entry name" value="BD-FAE-like_dom"/>
</dbReference>
<proteinExistence type="predicted"/>
<dbReference type="GO" id="GO:0016787">
    <property type="term" value="F:hydrolase activity"/>
    <property type="evidence" value="ECO:0007669"/>
    <property type="project" value="UniProtKB-KW"/>
</dbReference>
<dbReference type="SUPFAM" id="SSF53474">
    <property type="entry name" value="alpha/beta-Hydrolases"/>
    <property type="match status" value="1"/>
</dbReference>
<name>A0A6J6SLX0_9ZZZZ</name>
<dbReference type="Gene3D" id="3.40.50.1820">
    <property type="entry name" value="alpha/beta hydrolase"/>
    <property type="match status" value="1"/>
</dbReference>
<evidence type="ECO:0000313" key="3">
    <source>
        <dbReference type="EMBL" id="CAB4735770.1"/>
    </source>
</evidence>
<dbReference type="PANTHER" id="PTHR48081:SF33">
    <property type="entry name" value="KYNURENINE FORMAMIDASE"/>
    <property type="match status" value="1"/>
</dbReference>
<organism evidence="3">
    <name type="scientific">freshwater metagenome</name>
    <dbReference type="NCBI Taxonomy" id="449393"/>
    <lineage>
        <taxon>unclassified sequences</taxon>
        <taxon>metagenomes</taxon>
        <taxon>ecological metagenomes</taxon>
    </lineage>
</organism>
<evidence type="ECO:0000259" key="2">
    <source>
        <dbReference type="Pfam" id="PF20434"/>
    </source>
</evidence>
<protein>
    <submittedName>
        <fullName evidence="3">Unannotated protein</fullName>
    </submittedName>
</protein>
<dbReference type="EMBL" id="CAEZYS010000063">
    <property type="protein sequence ID" value="CAB4735770.1"/>
    <property type="molecule type" value="Genomic_DNA"/>
</dbReference>
<evidence type="ECO:0000256" key="1">
    <source>
        <dbReference type="ARBA" id="ARBA00022801"/>
    </source>
</evidence>
<dbReference type="PANTHER" id="PTHR48081">
    <property type="entry name" value="AB HYDROLASE SUPERFAMILY PROTEIN C4A8.06C"/>
    <property type="match status" value="1"/>
</dbReference>
<evidence type="ECO:0000313" key="4">
    <source>
        <dbReference type="EMBL" id="CAB4952766.1"/>
    </source>
</evidence>
<accession>A0A6J6SLX0</accession>
<dbReference type="AlphaFoldDB" id="A0A6J6SLX0"/>
<keyword evidence="1" id="KW-0378">Hydrolase</keyword>
<dbReference type="InterPro" id="IPR029058">
    <property type="entry name" value="AB_hydrolase_fold"/>
</dbReference>
<dbReference type="Pfam" id="PF20434">
    <property type="entry name" value="BD-FAE"/>
    <property type="match status" value="1"/>
</dbReference>
<dbReference type="EMBL" id="CAFBNP010000069">
    <property type="protein sequence ID" value="CAB4952766.1"/>
    <property type="molecule type" value="Genomic_DNA"/>
</dbReference>
<feature type="domain" description="BD-FAE-like" evidence="2">
    <location>
        <begin position="34"/>
        <end position="196"/>
    </location>
</feature>
<reference evidence="3" key="1">
    <citation type="submission" date="2020-05" db="EMBL/GenBank/DDBJ databases">
        <authorList>
            <person name="Chiriac C."/>
            <person name="Salcher M."/>
            <person name="Ghai R."/>
            <person name="Kavagutti S V."/>
        </authorList>
    </citation>
    <scope>NUCLEOTIDE SEQUENCE</scope>
</reference>
<gene>
    <name evidence="3" type="ORF">UFOPK2782_00616</name>
    <name evidence="4" type="ORF">UFOPK3828_00477</name>
</gene>
<sequence length="238" mass="26080">MAEEDRSVFELPFEKPDLSIAYGKSEDQVVDFYNSQKPSESIIVLIHGGYWRPEYDRKHLAPFAKAIADSGWSVALIEYRRIIGNPDAAMSDVINAIGEVAKQNSNLILIGHSAGGHLALLAANKTEVKGVIALAPVTDLVSAEALDLDEGAVSDFLGAPAKLRSDLDPIRQPALKVPTFLIHGELDIRVPPVFSRDYAPGSSLELLELEDVGHFELIDPRHEIFSVILEKLHLIGIR</sequence>